<sequence length="235" mass="24102">MATNYRLEADVAVLQIDNPPVNALSLPVRAGLVEGIRRAAADRAVKGIVIGARGSFPAGADINEIANGLAFAPPILLDVQAEMESAGKPIVAAICGNALGGGFELALTCHARVASPDARMGLPEVKLGLIPGAGGTQRFTRLAGPEAALEAITSGMHLPAARALDLGLIDAIAADPLAEAAVLARTLASSGAPLRLASERTDKIMGVDPGLIAAWREKLAKRYRGQLAPLRVCDA</sequence>
<dbReference type="InterPro" id="IPR001753">
    <property type="entry name" value="Enoyl-CoA_hydra/iso"/>
</dbReference>
<proteinExistence type="predicted"/>
<evidence type="ECO:0000256" key="3">
    <source>
        <dbReference type="ARBA" id="ARBA00023268"/>
    </source>
</evidence>
<protein>
    <submittedName>
        <fullName evidence="4">3-hydroxyacyl-CoA dehydrogenase NAD-binding protein</fullName>
    </submittedName>
</protein>
<organism evidence="4">
    <name type="scientific">mine drainage metagenome</name>
    <dbReference type="NCBI Taxonomy" id="410659"/>
    <lineage>
        <taxon>unclassified sequences</taxon>
        <taxon>metagenomes</taxon>
        <taxon>ecological metagenomes</taxon>
    </lineage>
</organism>
<dbReference type="EMBL" id="AUZZ01006112">
    <property type="protein sequence ID" value="EQD47312.1"/>
    <property type="molecule type" value="Genomic_DNA"/>
</dbReference>
<gene>
    <name evidence="4" type="ORF">B2A_08483</name>
</gene>
<dbReference type="CDD" id="cd06558">
    <property type="entry name" value="crotonase-like"/>
    <property type="match status" value="1"/>
</dbReference>
<comment type="caution">
    <text evidence="4">The sequence shown here is derived from an EMBL/GenBank/DDBJ whole genome shotgun (WGS) entry which is preliminary data.</text>
</comment>
<reference evidence="4" key="2">
    <citation type="journal article" date="2014" name="ISME J.">
        <title>Microbial stratification in low pH oxic and suboxic macroscopic growths along an acid mine drainage.</title>
        <authorList>
            <person name="Mendez-Garcia C."/>
            <person name="Mesa V."/>
            <person name="Sprenger R.R."/>
            <person name="Richter M."/>
            <person name="Diez M.S."/>
            <person name="Solano J."/>
            <person name="Bargiela R."/>
            <person name="Golyshina O.V."/>
            <person name="Manteca A."/>
            <person name="Ramos J.L."/>
            <person name="Gallego J.R."/>
            <person name="Llorente I."/>
            <person name="Martins Dos Santos V.A."/>
            <person name="Jensen O.N."/>
            <person name="Pelaez A.I."/>
            <person name="Sanchez J."/>
            <person name="Ferrer M."/>
        </authorList>
    </citation>
    <scope>NUCLEOTIDE SEQUENCE</scope>
</reference>
<dbReference type="Gene3D" id="3.90.226.10">
    <property type="entry name" value="2-enoyl-CoA Hydratase, Chain A, domain 1"/>
    <property type="match status" value="1"/>
</dbReference>
<evidence type="ECO:0000256" key="1">
    <source>
        <dbReference type="ARBA" id="ARBA00023235"/>
    </source>
</evidence>
<evidence type="ECO:0000256" key="2">
    <source>
        <dbReference type="ARBA" id="ARBA00023239"/>
    </source>
</evidence>
<feature type="non-terminal residue" evidence="4">
    <location>
        <position position="235"/>
    </location>
</feature>
<reference evidence="4" key="1">
    <citation type="submission" date="2013-08" db="EMBL/GenBank/DDBJ databases">
        <authorList>
            <person name="Mendez C."/>
            <person name="Richter M."/>
            <person name="Ferrer M."/>
            <person name="Sanchez J."/>
        </authorList>
    </citation>
    <scope>NUCLEOTIDE SEQUENCE</scope>
</reference>
<keyword evidence="2" id="KW-0456">Lyase</keyword>
<name>T0ZS18_9ZZZZ</name>
<keyword evidence="1" id="KW-0413">Isomerase</keyword>
<keyword evidence="3" id="KW-0511">Multifunctional enzyme</keyword>
<accession>T0ZS18</accession>
<dbReference type="AlphaFoldDB" id="T0ZS18"/>
<dbReference type="GO" id="GO:0016853">
    <property type="term" value="F:isomerase activity"/>
    <property type="evidence" value="ECO:0007669"/>
    <property type="project" value="UniProtKB-KW"/>
</dbReference>
<dbReference type="Pfam" id="PF00378">
    <property type="entry name" value="ECH_1"/>
    <property type="match status" value="1"/>
</dbReference>
<dbReference type="SUPFAM" id="SSF52096">
    <property type="entry name" value="ClpP/crotonase"/>
    <property type="match status" value="1"/>
</dbReference>
<dbReference type="InterPro" id="IPR029045">
    <property type="entry name" value="ClpP/crotonase-like_dom_sf"/>
</dbReference>
<dbReference type="GO" id="GO:0016829">
    <property type="term" value="F:lyase activity"/>
    <property type="evidence" value="ECO:0007669"/>
    <property type="project" value="UniProtKB-KW"/>
</dbReference>
<evidence type="ECO:0000313" key="4">
    <source>
        <dbReference type="EMBL" id="EQD47312.1"/>
    </source>
</evidence>
<dbReference type="PANTHER" id="PTHR23309">
    <property type="entry name" value="3-HYDROXYACYL-COA DEHYROGENASE"/>
    <property type="match status" value="1"/>
</dbReference>